<accession>A0ABX8BN44</accession>
<reference evidence="1 2" key="1">
    <citation type="submission" date="2021-05" db="EMBL/GenBank/DDBJ databases">
        <title>Direct Submission.</title>
        <authorList>
            <person name="Li K."/>
            <person name="Gao J."/>
        </authorList>
    </citation>
    <scope>NUCLEOTIDE SEQUENCE [LARGE SCALE GENOMIC DNA]</scope>
    <source>
        <strain evidence="1 2">Mg02</strain>
    </source>
</reference>
<organism evidence="1 2">
    <name type="scientific">Nocardiopsis changdeensis</name>
    <dbReference type="NCBI Taxonomy" id="2831969"/>
    <lineage>
        <taxon>Bacteria</taxon>
        <taxon>Bacillati</taxon>
        <taxon>Actinomycetota</taxon>
        <taxon>Actinomycetes</taxon>
        <taxon>Streptosporangiales</taxon>
        <taxon>Nocardiopsidaceae</taxon>
        <taxon>Nocardiopsis</taxon>
    </lineage>
</organism>
<keyword evidence="2" id="KW-1185">Reference proteome</keyword>
<dbReference type="RefSeq" id="WP_220564226.1">
    <property type="nucleotide sequence ID" value="NZ_CP074133.1"/>
</dbReference>
<name>A0ABX8BN44_9ACTN</name>
<sequence length="162" mass="18469">MASPYAPSPERLRLGRLIDQRKRRKSWTWTEIAARGIPLETLRRARLGTAPLTKETLERLDHTLQWEPGSAQTVLNGGNPVPLEGPTVEQEQRVLSTPLGEAAYTVIREIEEDSEDLDPEEREELEAALAERLRTEMTLFANMKRAELERRRGRRARSGDEG</sequence>
<dbReference type="SUPFAM" id="SSF47413">
    <property type="entry name" value="lambda repressor-like DNA-binding domains"/>
    <property type="match status" value="1"/>
</dbReference>
<dbReference type="EMBL" id="CP074133">
    <property type="protein sequence ID" value="QUX23013.1"/>
    <property type="molecule type" value="Genomic_DNA"/>
</dbReference>
<dbReference type="InterPro" id="IPR010982">
    <property type="entry name" value="Lambda_DNA-bd_dom_sf"/>
</dbReference>
<evidence type="ECO:0008006" key="3">
    <source>
        <dbReference type="Google" id="ProtNLM"/>
    </source>
</evidence>
<gene>
    <name evidence="1" type="ORF">KGD84_00960</name>
</gene>
<dbReference type="Proteomes" id="UP000676079">
    <property type="component" value="Chromosome"/>
</dbReference>
<evidence type="ECO:0000313" key="2">
    <source>
        <dbReference type="Proteomes" id="UP000676079"/>
    </source>
</evidence>
<proteinExistence type="predicted"/>
<evidence type="ECO:0000313" key="1">
    <source>
        <dbReference type="EMBL" id="QUX23013.1"/>
    </source>
</evidence>
<protein>
    <recommendedName>
        <fullName evidence="3">XRE family transcriptional regulator</fullName>
    </recommendedName>
</protein>